<dbReference type="NCBIfam" id="TIGR00730">
    <property type="entry name" value="Rossman fold protein, TIGR00730 family"/>
    <property type="match status" value="1"/>
</dbReference>
<dbReference type="Pfam" id="PF03641">
    <property type="entry name" value="Lysine_decarbox"/>
    <property type="match status" value="1"/>
</dbReference>
<dbReference type="AlphaFoldDB" id="A0A8H7PSN0"/>
<dbReference type="EMBL" id="JAEPQZ010000007">
    <property type="protein sequence ID" value="KAG2179040.1"/>
    <property type="molecule type" value="Genomic_DNA"/>
</dbReference>
<organism evidence="1 2">
    <name type="scientific">Mortierella isabellina</name>
    <name type="common">Filamentous fungus</name>
    <name type="synonym">Umbelopsis isabellina</name>
    <dbReference type="NCBI Taxonomy" id="91625"/>
    <lineage>
        <taxon>Eukaryota</taxon>
        <taxon>Fungi</taxon>
        <taxon>Fungi incertae sedis</taxon>
        <taxon>Mucoromycota</taxon>
        <taxon>Mucoromycotina</taxon>
        <taxon>Umbelopsidomycetes</taxon>
        <taxon>Umbelopsidales</taxon>
        <taxon>Umbelopsidaceae</taxon>
        <taxon>Umbelopsis</taxon>
    </lineage>
</organism>
<keyword evidence="2" id="KW-1185">Reference proteome</keyword>
<name>A0A8H7PSN0_MORIS</name>
<reference evidence="1" key="1">
    <citation type="submission" date="2020-12" db="EMBL/GenBank/DDBJ databases">
        <title>Metabolic potential, ecology and presence of endohyphal bacteria is reflected in genomic diversity of Mucoromycotina.</title>
        <authorList>
            <person name="Muszewska A."/>
            <person name="Okrasinska A."/>
            <person name="Steczkiewicz K."/>
            <person name="Drgas O."/>
            <person name="Orlowska M."/>
            <person name="Perlinska-Lenart U."/>
            <person name="Aleksandrzak-Piekarczyk T."/>
            <person name="Szatraj K."/>
            <person name="Zielenkiewicz U."/>
            <person name="Pilsyk S."/>
            <person name="Malc E."/>
            <person name="Mieczkowski P."/>
            <person name="Kruszewska J.S."/>
            <person name="Biernat P."/>
            <person name="Pawlowska J."/>
        </authorList>
    </citation>
    <scope>NUCLEOTIDE SEQUENCE</scope>
    <source>
        <strain evidence="1">WA0000067209</strain>
    </source>
</reference>
<dbReference type="PANTHER" id="PTHR31223">
    <property type="entry name" value="LOG FAMILY PROTEIN YJL055W"/>
    <property type="match status" value="1"/>
</dbReference>
<protein>
    <recommendedName>
        <fullName evidence="3">Cytokinin riboside 5'-monophosphate phosphoribohydrolase</fullName>
    </recommendedName>
</protein>
<dbReference type="Proteomes" id="UP000654370">
    <property type="component" value="Unassembled WGS sequence"/>
</dbReference>
<dbReference type="GO" id="GO:0016799">
    <property type="term" value="F:hydrolase activity, hydrolyzing N-glycosyl compounds"/>
    <property type="evidence" value="ECO:0007669"/>
    <property type="project" value="TreeGrafter"/>
</dbReference>
<dbReference type="SUPFAM" id="SSF102405">
    <property type="entry name" value="MCP/YpsA-like"/>
    <property type="match status" value="1"/>
</dbReference>
<dbReference type="InterPro" id="IPR005269">
    <property type="entry name" value="LOG"/>
</dbReference>
<evidence type="ECO:0000313" key="1">
    <source>
        <dbReference type="EMBL" id="KAG2179040.1"/>
    </source>
</evidence>
<dbReference type="InterPro" id="IPR031100">
    <property type="entry name" value="LOG_fam"/>
</dbReference>
<dbReference type="PANTHER" id="PTHR31223:SF70">
    <property type="entry name" value="LOG FAMILY PROTEIN YJL055W"/>
    <property type="match status" value="1"/>
</dbReference>
<sequence length="216" mass="23759">MPLPALTNPVPKPEVIKTICVFCGASQPSDPIYVEQANALGKMMAAKGYDLIYGGGRVGIMGEVAKAVIGDGGAAKGIVPVPLYRSGSTQLEGIETVIVPDMHSRKKRMNEESDAFIALPGGYGTMEELLEVITWSQLNIHSKPIILLNTKGYYDLFKQWIDHCTEEQFISGDNRNIFVMCNTIDEVESALKNYNPPKSRYGLDWTDTSTERSNLI</sequence>
<proteinExistence type="predicted"/>
<dbReference type="OrthoDB" id="414463at2759"/>
<dbReference type="GO" id="GO:0005829">
    <property type="term" value="C:cytosol"/>
    <property type="evidence" value="ECO:0007669"/>
    <property type="project" value="TreeGrafter"/>
</dbReference>
<dbReference type="Gene3D" id="3.40.50.450">
    <property type="match status" value="1"/>
</dbReference>
<dbReference type="GO" id="GO:0009691">
    <property type="term" value="P:cytokinin biosynthetic process"/>
    <property type="evidence" value="ECO:0007669"/>
    <property type="project" value="InterPro"/>
</dbReference>
<evidence type="ECO:0000313" key="2">
    <source>
        <dbReference type="Proteomes" id="UP000654370"/>
    </source>
</evidence>
<accession>A0A8H7PSN0</accession>
<comment type="caution">
    <text evidence="1">The sequence shown here is derived from an EMBL/GenBank/DDBJ whole genome shotgun (WGS) entry which is preliminary data.</text>
</comment>
<evidence type="ECO:0008006" key="3">
    <source>
        <dbReference type="Google" id="ProtNLM"/>
    </source>
</evidence>
<gene>
    <name evidence="1" type="ORF">INT43_001889</name>
</gene>